<organism evidence="8 9">
    <name type="scientific">Polypedilum vanderplanki</name>
    <name type="common">Sleeping chironomid midge</name>
    <dbReference type="NCBI Taxonomy" id="319348"/>
    <lineage>
        <taxon>Eukaryota</taxon>
        <taxon>Metazoa</taxon>
        <taxon>Ecdysozoa</taxon>
        <taxon>Arthropoda</taxon>
        <taxon>Hexapoda</taxon>
        <taxon>Insecta</taxon>
        <taxon>Pterygota</taxon>
        <taxon>Neoptera</taxon>
        <taxon>Endopterygota</taxon>
        <taxon>Diptera</taxon>
        <taxon>Nematocera</taxon>
        <taxon>Chironomoidea</taxon>
        <taxon>Chironomidae</taxon>
        <taxon>Chironominae</taxon>
        <taxon>Polypedilum</taxon>
        <taxon>Polypedilum</taxon>
    </lineage>
</organism>
<dbReference type="GO" id="GO:0006412">
    <property type="term" value="P:translation"/>
    <property type="evidence" value="ECO:0007669"/>
    <property type="project" value="InterPro"/>
</dbReference>
<dbReference type="GO" id="GO:0003735">
    <property type="term" value="F:structural constituent of ribosome"/>
    <property type="evidence" value="ECO:0007669"/>
    <property type="project" value="TreeGrafter"/>
</dbReference>
<keyword evidence="2" id="KW-0479">Metal-binding</keyword>
<evidence type="ECO:0000256" key="1">
    <source>
        <dbReference type="ARBA" id="ARBA00004173"/>
    </source>
</evidence>
<dbReference type="GO" id="GO:0005763">
    <property type="term" value="C:mitochondrial small ribosomal subunit"/>
    <property type="evidence" value="ECO:0007669"/>
    <property type="project" value="TreeGrafter"/>
</dbReference>
<protein>
    <recommendedName>
        <fullName evidence="10">Methyltransferase-like protein 17, mitochondrial</fullName>
    </recommendedName>
</protein>
<evidence type="ECO:0000256" key="2">
    <source>
        <dbReference type="ARBA" id="ARBA00022723"/>
    </source>
</evidence>
<evidence type="ECO:0000256" key="3">
    <source>
        <dbReference type="ARBA" id="ARBA00022946"/>
    </source>
</evidence>
<keyword evidence="4" id="KW-0408">Iron</keyword>
<dbReference type="InterPro" id="IPR015324">
    <property type="entry name" value="Ribosomal_Rsm22-like"/>
</dbReference>
<evidence type="ECO:0000256" key="4">
    <source>
        <dbReference type="ARBA" id="ARBA00023004"/>
    </source>
</evidence>
<keyword evidence="9" id="KW-1185">Reference proteome</keyword>
<dbReference type="Proteomes" id="UP001107558">
    <property type="component" value="Chromosome 1"/>
</dbReference>
<gene>
    <name evidence="8" type="ORF">PVAND_012301</name>
</gene>
<comment type="subcellular location">
    <subcellularLocation>
        <location evidence="1">Mitochondrion</location>
    </subcellularLocation>
</comment>
<dbReference type="GO" id="GO:0008168">
    <property type="term" value="F:methyltransferase activity"/>
    <property type="evidence" value="ECO:0007669"/>
    <property type="project" value="InterPro"/>
</dbReference>
<dbReference type="OrthoDB" id="421327at2759"/>
<evidence type="ECO:0000256" key="6">
    <source>
        <dbReference type="ARBA" id="ARBA00023128"/>
    </source>
</evidence>
<keyword evidence="5" id="KW-0411">Iron-sulfur</keyword>
<name>A0A9J6CMY1_POLVA</name>
<evidence type="ECO:0000256" key="5">
    <source>
        <dbReference type="ARBA" id="ARBA00023014"/>
    </source>
</evidence>
<reference evidence="8" key="1">
    <citation type="submission" date="2021-03" db="EMBL/GenBank/DDBJ databases">
        <title>Chromosome level genome of the anhydrobiotic midge Polypedilum vanderplanki.</title>
        <authorList>
            <person name="Yoshida Y."/>
            <person name="Kikawada T."/>
            <person name="Gusev O."/>
        </authorList>
    </citation>
    <scope>NUCLEOTIDE SEQUENCE</scope>
    <source>
        <strain evidence="8">NIAS01</strain>
        <tissue evidence="8">Whole body or cell culture</tissue>
    </source>
</reference>
<evidence type="ECO:0000313" key="8">
    <source>
        <dbReference type="EMBL" id="KAG5682987.1"/>
    </source>
</evidence>
<dbReference type="InterPro" id="IPR052571">
    <property type="entry name" value="Mt_RNA_Methyltransferase"/>
</dbReference>
<dbReference type="AlphaFoldDB" id="A0A9J6CMY1"/>
<dbReference type="GO" id="GO:0051536">
    <property type="term" value="F:iron-sulfur cluster binding"/>
    <property type="evidence" value="ECO:0007669"/>
    <property type="project" value="UniProtKB-KW"/>
</dbReference>
<dbReference type="PANTHER" id="PTHR13184">
    <property type="entry name" value="37S RIBOSOMAL PROTEIN S22"/>
    <property type="match status" value="1"/>
</dbReference>
<comment type="function">
    <text evidence="7">Mitochondrial ribosome (mitoribosome) assembly factor. Binds at the interface of the head and body domains of the mitochondrial small ribosomal subunit (mt-SSU), occluding the mRNA channel and preventing compaction of the head domain towards the body. Probable inactive methyltransferase: retains the characteristic folding and ability to bind S-adenosyl-L-methionine, but it probably lost its methyltransferase activity.</text>
</comment>
<dbReference type="GO" id="GO:0046872">
    <property type="term" value="F:metal ion binding"/>
    <property type="evidence" value="ECO:0007669"/>
    <property type="project" value="UniProtKB-KW"/>
</dbReference>
<evidence type="ECO:0008006" key="10">
    <source>
        <dbReference type="Google" id="ProtNLM"/>
    </source>
</evidence>
<keyword evidence="3" id="KW-0809">Transit peptide</keyword>
<sequence>MGSLKFVNKNFLKIKTRFQDSRVFISTAINRLHPIKIELDKDLEDKLLKEELKPKKHYGVNKVPISKLPDRIMDSMKKVVGDYSIKQLIESGQVLNRYLFARKAPLENETIKEKVKEFAEIIENDPKKFKLPEVPPDPKNEILSKHYMEMKRNRIDQLLRQRVYAWQAVNYNDYQSLLYLFGRAPQEYASLIRIFNEIKRRDPNFKPTSFFDFGSGVGTGVWAVSEFWGSSIYEYYLIDASKSMSDLSDLILRDGSLNKPTMVRNVYQRQFLPSRNIKYNIVLSSYSMFEQPTLINRLEIANNLWNKTQDYLIFVENGSNSGFKLLCEIRDFLIDLKGKTNEDAFIFSPCPHESECPRFTLNDGTPCNFEVRYNTLPFSGTQKILSHLYSYLVIKKGKSEANSDKWPRIVRPTIVRSKHTMCHLCTKEGEIQNIIITESKHGRPTYRCAKHSNWGDQFPINKMEHYEKPNLRLKSFIEKIKNKHNGETENNIDEENKTSQ</sequence>
<evidence type="ECO:0000313" key="9">
    <source>
        <dbReference type="Proteomes" id="UP001107558"/>
    </source>
</evidence>
<comment type="caution">
    <text evidence="8">The sequence shown here is derived from an EMBL/GenBank/DDBJ whole genome shotgun (WGS) entry which is preliminary data.</text>
</comment>
<keyword evidence="6" id="KW-0496">Mitochondrion</keyword>
<dbReference type="PANTHER" id="PTHR13184:SF5">
    <property type="entry name" value="METHYLTRANSFERASE-LIKE PROTEIN 17, MITOCHONDRIAL"/>
    <property type="match status" value="1"/>
</dbReference>
<accession>A0A9J6CMY1</accession>
<dbReference type="Pfam" id="PF09243">
    <property type="entry name" value="Rsm22"/>
    <property type="match status" value="1"/>
</dbReference>
<dbReference type="EMBL" id="JADBJN010000001">
    <property type="protein sequence ID" value="KAG5682987.1"/>
    <property type="molecule type" value="Genomic_DNA"/>
</dbReference>
<evidence type="ECO:0000256" key="7">
    <source>
        <dbReference type="ARBA" id="ARBA00045681"/>
    </source>
</evidence>
<proteinExistence type="predicted"/>